<protein>
    <recommendedName>
        <fullName evidence="3">Reverse transcriptase domain-containing protein</fullName>
    </recommendedName>
</protein>
<organism evidence="1 2">
    <name type="scientific">Taxus chinensis</name>
    <name type="common">Chinese yew</name>
    <name type="synonym">Taxus wallichiana var. chinensis</name>
    <dbReference type="NCBI Taxonomy" id="29808"/>
    <lineage>
        <taxon>Eukaryota</taxon>
        <taxon>Viridiplantae</taxon>
        <taxon>Streptophyta</taxon>
        <taxon>Embryophyta</taxon>
        <taxon>Tracheophyta</taxon>
        <taxon>Spermatophyta</taxon>
        <taxon>Pinopsida</taxon>
        <taxon>Pinidae</taxon>
        <taxon>Conifers II</taxon>
        <taxon>Cupressales</taxon>
        <taxon>Taxaceae</taxon>
        <taxon>Taxus</taxon>
    </lineage>
</organism>
<proteinExistence type="predicted"/>
<dbReference type="Proteomes" id="UP000824469">
    <property type="component" value="Unassembled WGS sequence"/>
</dbReference>
<name>A0AA38G727_TAXCH</name>
<dbReference type="AlphaFoldDB" id="A0AA38G727"/>
<gene>
    <name evidence="1" type="ORF">KI387_019391</name>
</gene>
<sequence length="97" mass="10796">SVISRVRRAVSIRTISAMQLKWCARQGCQLFAITVSDRSHDESRGPSLDDHPLLSEFSDVFPGELPGLPPPREIDFHIDLVPGAEPISRAPYRMTTP</sequence>
<reference evidence="1 2" key="1">
    <citation type="journal article" date="2021" name="Nat. Plants">
        <title>The Taxus genome provides insights into paclitaxel biosynthesis.</title>
        <authorList>
            <person name="Xiong X."/>
            <person name="Gou J."/>
            <person name="Liao Q."/>
            <person name="Li Y."/>
            <person name="Zhou Q."/>
            <person name="Bi G."/>
            <person name="Li C."/>
            <person name="Du R."/>
            <person name="Wang X."/>
            <person name="Sun T."/>
            <person name="Guo L."/>
            <person name="Liang H."/>
            <person name="Lu P."/>
            <person name="Wu Y."/>
            <person name="Zhang Z."/>
            <person name="Ro D.K."/>
            <person name="Shang Y."/>
            <person name="Huang S."/>
            <person name="Yan J."/>
        </authorList>
    </citation>
    <scope>NUCLEOTIDE SEQUENCE [LARGE SCALE GENOMIC DNA]</scope>
    <source>
        <strain evidence="1">Ta-2019</strain>
    </source>
</reference>
<comment type="caution">
    <text evidence="1">The sequence shown here is derived from an EMBL/GenBank/DDBJ whole genome shotgun (WGS) entry which is preliminary data.</text>
</comment>
<evidence type="ECO:0008006" key="3">
    <source>
        <dbReference type="Google" id="ProtNLM"/>
    </source>
</evidence>
<accession>A0AA38G727</accession>
<evidence type="ECO:0000313" key="2">
    <source>
        <dbReference type="Proteomes" id="UP000824469"/>
    </source>
</evidence>
<feature type="non-terminal residue" evidence="1">
    <location>
        <position position="1"/>
    </location>
</feature>
<keyword evidence="2" id="KW-1185">Reference proteome</keyword>
<dbReference type="EMBL" id="JAHRHJ020000004">
    <property type="protein sequence ID" value="KAH9317622.1"/>
    <property type="molecule type" value="Genomic_DNA"/>
</dbReference>
<feature type="non-terminal residue" evidence="1">
    <location>
        <position position="97"/>
    </location>
</feature>
<evidence type="ECO:0000313" key="1">
    <source>
        <dbReference type="EMBL" id="KAH9317622.1"/>
    </source>
</evidence>